<sequence>MRRIELPIGARLPRAAPGALFALRGSPRPTAGMSLCVIIRSGETPFADSMYIGLAYPATIVGTAYRPDDTKLKGTESVAEPAEALETRRIELLIGARLPLAPLCSLRYETLRLVVNIFNHEHYAIDDHPLAGSPLVRSSTLHCASFWTVYRAAHTPRAHPPHPAFSHPALALEAMSKDDITAMLSAEDSRLIAALCNEVKTQNDLSWMDWIEEDPLGKSISDLWKTAAAVGFRLGKEAAGRINDELPAAFRQLAAPPPTLSATSAAAPPRPSTSKTYRLHAGTTSTARCSYASATCTTICPRDHATSTTITSPSTFIHPLPRVDFTPAIGWTAFPAPSRLGPRPVPSRPRSGARSFRMG</sequence>
<feature type="region of interest" description="Disordered" evidence="1">
    <location>
        <begin position="336"/>
        <end position="359"/>
    </location>
</feature>
<gene>
    <name evidence="2" type="ORF">B0H15DRAFT_1001185</name>
</gene>
<feature type="compositionally biased region" description="Low complexity" evidence="1">
    <location>
        <begin position="337"/>
        <end position="359"/>
    </location>
</feature>
<dbReference type="EMBL" id="JARJCN010000066">
    <property type="protein sequence ID" value="KAJ7078407.1"/>
    <property type="molecule type" value="Genomic_DNA"/>
</dbReference>
<evidence type="ECO:0000313" key="3">
    <source>
        <dbReference type="Proteomes" id="UP001222325"/>
    </source>
</evidence>
<dbReference type="AlphaFoldDB" id="A0AAD6TV24"/>
<keyword evidence="3" id="KW-1185">Reference proteome</keyword>
<protein>
    <submittedName>
        <fullName evidence="2">Uncharacterized protein</fullName>
    </submittedName>
</protein>
<feature type="compositionally biased region" description="Low complexity" evidence="1">
    <location>
        <begin position="260"/>
        <end position="276"/>
    </location>
</feature>
<name>A0AAD6TV24_9AGAR</name>
<accession>A0AAD6TV24</accession>
<comment type="caution">
    <text evidence="2">The sequence shown here is derived from an EMBL/GenBank/DDBJ whole genome shotgun (WGS) entry which is preliminary data.</text>
</comment>
<evidence type="ECO:0000313" key="2">
    <source>
        <dbReference type="EMBL" id="KAJ7078407.1"/>
    </source>
</evidence>
<reference evidence="2" key="1">
    <citation type="submission" date="2023-03" db="EMBL/GenBank/DDBJ databases">
        <title>Massive genome expansion in bonnet fungi (Mycena s.s.) driven by repeated elements and novel gene families across ecological guilds.</title>
        <authorList>
            <consortium name="Lawrence Berkeley National Laboratory"/>
            <person name="Harder C.B."/>
            <person name="Miyauchi S."/>
            <person name="Viragh M."/>
            <person name="Kuo A."/>
            <person name="Thoen E."/>
            <person name="Andreopoulos B."/>
            <person name="Lu D."/>
            <person name="Skrede I."/>
            <person name="Drula E."/>
            <person name="Henrissat B."/>
            <person name="Morin E."/>
            <person name="Kohler A."/>
            <person name="Barry K."/>
            <person name="LaButti K."/>
            <person name="Morin E."/>
            <person name="Salamov A."/>
            <person name="Lipzen A."/>
            <person name="Mereny Z."/>
            <person name="Hegedus B."/>
            <person name="Baldrian P."/>
            <person name="Stursova M."/>
            <person name="Weitz H."/>
            <person name="Taylor A."/>
            <person name="Grigoriev I.V."/>
            <person name="Nagy L.G."/>
            <person name="Martin F."/>
            <person name="Kauserud H."/>
        </authorList>
    </citation>
    <scope>NUCLEOTIDE SEQUENCE</scope>
    <source>
        <strain evidence="2">CBHHK173m</strain>
    </source>
</reference>
<dbReference type="Proteomes" id="UP001222325">
    <property type="component" value="Unassembled WGS sequence"/>
</dbReference>
<feature type="region of interest" description="Disordered" evidence="1">
    <location>
        <begin position="258"/>
        <end position="277"/>
    </location>
</feature>
<evidence type="ECO:0000256" key="1">
    <source>
        <dbReference type="SAM" id="MobiDB-lite"/>
    </source>
</evidence>
<proteinExistence type="predicted"/>
<organism evidence="2 3">
    <name type="scientific">Mycena belliarum</name>
    <dbReference type="NCBI Taxonomy" id="1033014"/>
    <lineage>
        <taxon>Eukaryota</taxon>
        <taxon>Fungi</taxon>
        <taxon>Dikarya</taxon>
        <taxon>Basidiomycota</taxon>
        <taxon>Agaricomycotina</taxon>
        <taxon>Agaricomycetes</taxon>
        <taxon>Agaricomycetidae</taxon>
        <taxon>Agaricales</taxon>
        <taxon>Marasmiineae</taxon>
        <taxon>Mycenaceae</taxon>
        <taxon>Mycena</taxon>
    </lineage>
</organism>